<dbReference type="RefSeq" id="WP_169210075.1">
    <property type="nucleotide sequence ID" value="NZ_JAATNW010000003.1"/>
</dbReference>
<gene>
    <name evidence="3" type="ORF">HCJ96_05690</name>
</gene>
<dbReference type="InterPro" id="IPR051781">
    <property type="entry name" value="Metallo-dep_Hydrolase"/>
</dbReference>
<sequence length="480" mass="53341">MKCILKNLLIVITISLWGCANQTSDKVLKEKKFESNIYVIKNVNVIPMTESNFEVIKNASVVIKGQKIFSINGQTPDNSKVIDGTGKWLLPGLIDMHVHTNADLNFKENSPTQGATFFMDTQDVMTTYIANGVTTIFELGGRVEHFGQRNEVAKGKVIGPRMAIAAMINGGDTNNGGRTVNNSSDAQQAVRSVKAEGYNFIKAYSDLNIEAFQAVVEEAQKQGLKVVGHIPDAFKGTTEEAFVPSFGLVAHAEEFSKQIREQEKTKEDAERFAQLSKNNNTWLIPNLIAIVKIKEQVQSLDSISSMEALKYVHPLLQDKWLNSNNYHKHSSSEFLRYLNDLIVFHKEMVVAFKDAGVPMLAGSDAGVSGVVTGFALHDELELLVDAGLTTAEALTSATRLPAKWLEISEKVGTVEVGKYADLLLLDANPLINIKNTRKINGVFVNGRWVDRGEIDKMLSELADWNTSKKEVYKWKNRREY</sequence>
<protein>
    <submittedName>
        <fullName evidence="3">Amidohydrolase family protein</fullName>
    </submittedName>
</protein>
<keyword evidence="4" id="KW-1185">Reference proteome</keyword>
<dbReference type="Gene3D" id="2.30.40.10">
    <property type="entry name" value="Urease, subunit C, domain 1"/>
    <property type="match status" value="1"/>
</dbReference>
<dbReference type="Gene3D" id="3.30.110.90">
    <property type="entry name" value="Amidohydrolase"/>
    <property type="match status" value="1"/>
</dbReference>
<dbReference type="Pfam" id="PF01979">
    <property type="entry name" value="Amidohydro_1"/>
    <property type="match status" value="1"/>
</dbReference>
<feature type="domain" description="Amidohydrolase-related" evidence="2">
    <location>
        <begin position="89"/>
        <end position="449"/>
    </location>
</feature>
<feature type="chain" id="PRO_5045657612" evidence="1">
    <location>
        <begin position="21"/>
        <end position="480"/>
    </location>
</feature>
<accession>A0ABX1R1M2</accession>
<dbReference type="Gene3D" id="1.20.58.520">
    <property type="entry name" value="Amidohydrolase"/>
    <property type="match status" value="1"/>
</dbReference>
<dbReference type="InterPro" id="IPR006680">
    <property type="entry name" value="Amidohydro-rel"/>
</dbReference>
<proteinExistence type="predicted"/>
<feature type="signal peptide" evidence="1">
    <location>
        <begin position="1"/>
        <end position="20"/>
    </location>
</feature>
<keyword evidence="1" id="KW-0732">Signal</keyword>
<dbReference type="SUPFAM" id="SSF51556">
    <property type="entry name" value="Metallo-dependent hydrolases"/>
    <property type="match status" value="1"/>
</dbReference>
<dbReference type="SUPFAM" id="SSF51338">
    <property type="entry name" value="Composite domain of metallo-dependent hydrolases"/>
    <property type="match status" value="1"/>
</dbReference>
<name>A0ABX1R1M2_9ALTE</name>
<organism evidence="3 4">
    <name type="scientific">Alteromonas ponticola</name>
    <dbReference type="NCBI Taxonomy" id="2720613"/>
    <lineage>
        <taxon>Bacteria</taxon>
        <taxon>Pseudomonadati</taxon>
        <taxon>Pseudomonadota</taxon>
        <taxon>Gammaproteobacteria</taxon>
        <taxon>Alteromonadales</taxon>
        <taxon>Alteromonadaceae</taxon>
        <taxon>Alteromonas/Salinimonas group</taxon>
        <taxon>Alteromonas</taxon>
    </lineage>
</organism>
<evidence type="ECO:0000256" key="1">
    <source>
        <dbReference type="SAM" id="SignalP"/>
    </source>
</evidence>
<reference evidence="3 4" key="1">
    <citation type="submission" date="2020-03" db="EMBL/GenBank/DDBJ databases">
        <title>Alteromonas ponticola sp. nov., isolated from seawater.</title>
        <authorList>
            <person name="Yoon J.-H."/>
            <person name="Kim Y.-O."/>
        </authorList>
    </citation>
    <scope>NUCLEOTIDE SEQUENCE [LARGE SCALE GENOMIC DNA]</scope>
    <source>
        <strain evidence="3 4">MYP5</strain>
    </source>
</reference>
<dbReference type="Gene3D" id="3.40.50.10910">
    <property type="entry name" value="Amidohydrolase"/>
    <property type="match status" value="1"/>
</dbReference>
<dbReference type="InterPro" id="IPR032466">
    <property type="entry name" value="Metal_Hydrolase"/>
</dbReference>
<dbReference type="InterPro" id="IPR011059">
    <property type="entry name" value="Metal-dep_hydrolase_composite"/>
</dbReference>
<evidence type="ECO:0000313" key="4">
    <source>
        <dbReference type="Proteomes" id="UP000709336"/>
    </source>
</evidence>
<dbReference type="PANTHER" id="PTHR43135:SF3">
    <property type="entry name" value="ALPHA-D-RIBOSE 1-METHYLPHOSPHONATE 5-TRIPHOSPHATE DIPHOSPHATASE"/>
    <property type="match status" value="1"/>
</dbReference>
<comment type="caution">
    <text evidence="3">The sequence shown here is derived from an EMBL/GenBank/DDBJ whole genome shotgun (WGS) entry which is preliminary data.</text>
</comment>
<evidence type="ECO:0000313" key="3">
    <source>
        <dbReference type="EMBL" id="NMH59506.1"/>
    </source>
</evidence>
<evidence type="ECO:0000259" key="2">
    <source>
        <dbReference type="Pfam" id="PF01979"/>
    </source>
</evidence>
<dbReference type="EMBL" id="JAATNW010000003">
    <property type="protein sequence ID" value="NMH59506.1"/>
    <property type="molecule type" value="Genomic_DNA"/>
</dbReference>
<dbReference type="Proteomes" id="UP000709336">
    <property type="component" value="Unassembled WGS sequence"/>
</dbReference>
<dbReference type="PANTHER" id="PTHR43135">
    <property type="entry name" value="ALPHA-D-RIBOSE 1-METHYLPHOSPHONATE 5-TRIPHOSPHATE DIPHOSPHATASE"/>
    <property type="match status" value="1"/>
</dbReference>